<sequence>MQRIAAKMYTYIRANSVATHWIVQDRCCNLADFDDRPDYSFLLGEDILSVNVVDDMAAIDVSLASLHIAEMQEDDIIASVSQTIDNLSEESHDDGAERIYNVSDMNISIIDLPVKGTATYGKDTLEDSFILQVLGDYDDADVPENDDDVKERDSHHLEETLHDFGFRQNEAPAFLTKHPPPAIGIDDEIKKQKEVLDDVLVKTDSEERTDKIIFAPDHKIAANLFKLRESQKKNELFLPESPSLHLRKSKLTILCSAYKDAGILHILKYMRDEEFQEWKIGAY</sequence>
<keyword evidence="2" id="KW-1185">Reference proteome</keyword>
<evidence type="ECO:0008006" key="3">
    <source>
        <dbReference type="Google" id="ProtNLM"/>
    </source>
</evidence>
<reference evidence="1" key="1">
    <citation type="submission" date="2022-11" db="EMBL/GenBank/DDBJ databases">
        <title>Centuries of genome instability and evolution in soft-shell clam transmissible cancer (bioRxiv).</title>
        <authorList>
            <person name="Hart S.F.M."/>
            <person name="Yonemitsu M.A."/>
            <person name="Giersch R.M."/>
            <person name="Beal B.F."/>
            <person name="Arriagada G."/>
            <person name="Davis B.W."/>
            <person name="Ostrander E.A."/>
            <person name="Goff S.P."/>
            <person name="Metzger M.J."/>
        </authorList>
    </citation>
    <scope>NUCLEOTIDE SEQUENCE</scope>
    <source>
        <strain evidence="1">MELC-2E11</strain>
        <tissue evidence="1">Siphon/mantle</tissue>
    </source>
</reference>
<evidence type="ECO:0000313" key="1">
    <source>
        <dbReference type="EMBL" id="WAR27995.1"/>
    </source>
</evidence>
<organism evidence="1 2">
    <name type="scientific">Mya arenaria</name>
    <name type="common">Soft-shell clam</name>
    <dbReference type="NCBI Taxonomy" id="6604"/>
    <lineage>
        <taxon>Eukaryota</taxon>
        <taxon>Metazoa</taxon>
        <taxon>Spiralia</taxon>
        <taxon>Lophotrochozoa</taxon>
        <taxon>Mollusca</taxon>
        <taxon>Bivalvia</taxon>
        <taxon>Autobranchia</taxon>
        <taxon>Heteroconchia</taxon>
        <taxon>Euheterodonta</taxon>
        <taxon>Imparidentia</taxon>
        <taxon>Neoheterodontei</taxon>
        <taxon>Myida</taxon>
        <taxon>Myoidea</taxon>
        <taxon>Myidae</taxon>
        <taxon>Mya</taxon>
    </lineage>
</organism>
<accession>A0ABY7G0Q6</accession>
<dbReference type="Proteomes" id="UP001164746">
    <property type="component" value="Chromosome 15"/>
</dbReference>
<proteinExistence type="predicted"/>
<protein>
    <recommendedName>
        <fullName evidence="3">Reverse transcriptase domain-containing protein</fullName>
    </recommendedName>
</protein>
<gene>
    <name evidence="1" type="ORF">MAR_013699</name>
</gene>
<evidence type="ECO:0000313" key="2">
    <source>
        <dbReference type="Proteomes" id="UP001164746"/>
    </source>
</evidence>
<dbReference type="EMBL" id="CP111026">
    <property type="protein sequence ID" value="WAR27995.1"/>
    <property type="molecule type" value="Genomic_DNA"/>
</dbReference>
<name>A0ABY7G0Q6_MYAAR</name>